<evidence type="ECO:0000313" key="3">
    <source>
        <dbReference type="EMBL" id="TQE31432.1"/>
    </source>
</evidence>
<evidence type="ECO:0000256" key="1">
    <source>
        <dbReference type="SAM" id="MobiDB-lite"/>
    </source>
</evidence>
<feature type="transmembrane region" description="Helical" evidence="2">
    <location>
        <begin position="60"/>
        <end position="88"/>
    </location>
</feature>
<gene>
    <name evidence="3" type="ORF">Sipo8835_22320</name>
</gene>
<feature type="compositionally biased region" description="Pro residues" evidence="1">
    <location>
        <begin position="15"/>
        <end position="29"/>
    </location>
</feature>
<feature type="compositionally biased region" description="Low complexity" evidence="1">
    <location>
        <begin position="1"/>
        <end position="14"/>
    </location>
</feature>
<dbReference type="EMBL" id="SPAZ01000181">
    <property type="protein sequence ID" value="TQE31432.1"/>
    <property type="molecule type" value="Genomic_DNA"/>
</dbReference>
<dbReference type="AlphaFoldDB" id="A0AAE9AYZ7"/>
<organism evidence="3 4">
    <name type="scientific">Streptomyces ipomoeae</name>
    <dbReference type="NCBI Taxonomy" id="103232"/>
    <lineage>
        <taxon>Bacteria</taxon>
        <taxon>Bacillati</taxon>
        <taxon>Actinomycetota</taxon>
        <taxon>Actinomycetes</taxon>
        <taxon>Kitasatosporales</taxon>
        <taxon>Streptomycetaceae</taxon>
        <taxon>Streptomyces</taxon>
    </lineage>
</organism>
<feature type="region of interest" description="Disordered" evidence="1">
    <location>
        <begin position="88"/>
        <end position="113"/>
    </location>
</feature>
<feature type="compositionally biased region" description="Low complexity" evidence="1">
    <location>
        <begin position="104"/>
        <end position="113"/>
    </location>
</feature>
<feature type="non-terminal residue" evidence="3">
    <location>
        <position position="113"/>
    </location>
</feature>
<name>A0AAE9AYZ7_9ACTN</name>
<feature type="region of interest" description="Disordered" evidence="1">
    <location>
        <begin position="1"/>
        <end position="38"/>
    </location>
</feature>
<accession>A0AAE9AYZ7</accession>
<evidence type="ECO:0000313" key="4">
    <source>
        <dbReference type="Proteomes" id="UP000318720"/>
    </source>
</evidence>
<evidence type="ECO:0000256" key="2">
    <source>
        <dbReference type="SAM" id="Phobius"/>
    </source>
</evidence>
<protein>
    <submittedName>
        <fullName evidence="3">Uncharacterized protein</fullName>
    </submittedName>
</protein>
<sequence>MTELSTEPVAVQPVPATPPPPPDTPPTTPAPVVKEVEHTPGGWPIVPLALSGANSTVGTVAAASLVGGPVAAMVAATGMVVLGTVAAARSRTPNPRRDARRAAARTAGRNDTG</sequence>
<proteinExistence type="predicted"/>
<keyword evidence="2" id="KW-0472">Membrane</keyword>
<keyword evidence="2" id="KW-0812">Transmembrane</keyword>
<comment type="caution">
    <text evidence="3">The sequence shown here is derived from an EMBL/GenBank/DDBJ whole genome shotgun (WGS) entry which is preliminary data.</text>
</comment>
<reference evidence="3 4" key="1">
    <citation type="submission" date="2019-03" db="EMBL/GenBank/DDBJ databases">
        <title>Comparative genomic analyses of the sweetpotato soil rot pathogen, Streptomyces ipomoeae.</title>
        <authorList>
            <person name="Ruschel Soares N."/>
            <person name="Badger J.H."/>
            <person name="Huguet-Tapia J.C."/>
            <person name="Clark C.A."/>
            <person name="Pettis G.S."/>
        </authorList>
    </citation>
    <scope>NUCLEOTIDE SEQUENCE [LARGE SCALE GENOMIC DNA]</scope>
    <source>
        <strain evidence="3 4">88-35</strain>
    </source>
</reference>
<keyword evidence="2" id="KW-1133">Transmembrane helix</keyword>
<dbReference type="Proteomes" id="UP000318720">
    <property type="component" value="Unassembled WGS sequence"/>
</dbReference>